<dbReference type="PANTHER" id="PTHR11632">
    <property type="entry name" value="SUCCINATE DEHYDROGENASE 2 FLAVOPROTEIN SUBUNIT"/>
    <property type="match status" value="1"/>
</dbReference>
<keyword evidence="7" id="KW-0249">Electron transport</keyword>
<dbReference type="SUPFAM" id="SSF51905">
    <property type="entry name" value="FAD/NAD(P)-binding domain"/>
    <property type="match status" value="1"/>
</dbReference>
<dbReference type="AlphaFoldDB" id="A0A133S4C9"/>
<dbReference type="PIRSF" id="PIRSF000171">
    <property type="entry name" value="SDHA_APRA_LASPO"/>
    <property type="match status" value="1"/>
</dbReference>
<dbReference type="InterPro" id="IPR027477">
    <property type="entry name" value="Succ_DH/fumarate_Rdtase_cat_sf"/>
</dbReference>
<evidence type="ECO:0000313" key="13">
    <source>
        <dbReference type="EMBL" id="KXA63907.1"/>
    </source>
</evidence>
<comment type="caution">
    <text evidence="13">The sequence shown here is derived from an EMBL/GenBank/DDBJ whole genome shotgun (WGS) entry which is preliminary data.</text>
</comment>
<evidence type="ECO:0000256" key="1">
    <source>
        <dbReference type="ARBA" id="ARBA00001974"/>
    </source>
</evidence>
<evidence type="ECO:0000259" key="11">
    <source>
        <dbReference type="Pfam" id="PF00890"/>
    </source>
</evidence>
<dbReference type="GO" id="GO:0005886">
    <property type="term" value="C:plasma membrane"/>
    <property type="evidence" value="ECO:0007669"/>
    <property type="project" value="TreeGrafter"/>
</dbReference>
<dbReference type="NCBIfam" id="TIGR01812">
    <property type="entry name" value="sdhA_frdA_Gneg"/>
    <property type="match status" value="1"/>
</dbReference>
<gene>
    <name evidence="13" type="ORF">HMPREF3233_01160</name>
</gene>
<dbReference type="GO" id="GO:0009055">
    <property type="term" value="F:electron transfer activity"/>
    <property type="evidence" value="ECO:0007669"/>
    <property type="project" value="TreeGrafter"/>
</dbReference>
<evidence type="ECO:0000256" key="10">
    <source>
        <dbReference type="PIRSR" id="PIRSR000171-1"/>
    </source>
</evidence>
<dbReference type="InterPro" id="IPR037099">
    <property type="entry name" value="Fum_R/Succ_DH_flav-like_C_sf"/>
</dbReference>
<proteinExistence type="inferred from homology"/>
<dbReference type="GO" id="GO:0009061">
    <property type="term" value="P:anaerobic respiration"/>
    <property type="evidence" value="ECO:0007669"/>
    <property type="project" value="TreeGrafter"/>
</dbReference>
<feature type="domain" description="Fumarate reductase/succinate dehydrogenase flavoprotein-like C-terminal" evidence="12">
    <location>
        <begin position="476"/>
        <end position="602"/>
    </location>
</feature>
<evidence type="ECO:0000256" key="8">
    <source>
        <dbReference type="ARBA" id="ARBA00023002"/>
    </source>
</evidence>
<dbReference type="Pfam" id="PF00890">
    <property type="entry name" value="FAD_binding_2"/>
    <property type="match status" value="1"/>
</dbReference>
<evidence type="ECO:0000259" key="12">
    <source>
        <dbReference type="Pfam" id="PF02910"/>
    </source>
</evidence>
<keyword evidence="8" id="KW-0560">Oxidoreductase</keyword>
<dbReference type="GO" id="GO:0033765">
    <property type="term" value="F:steroid dehydrogenase activity, acting on the CH-CH group of donors"/>
    <property type="evidence" value="ECO:0007669"/>
    <property type="project" value="UniProtKB-ARBA"/>
</dbReference>
<dbReference type="STRING" id="39777.B7L28_08785"/>
<dbReference type="FunFam" id="3.90.700.10:FF:000001">
    <property type="entry name" value="Mitochondrial succinate dehydrogenase flavoprotein subunit"/>
    <property type="match status" value="1"/>
</dbReference>
<keyword evidence="6" id="KW-0274">FAD</keyword>
<feature type="active site" description="Proton acceptor" evidence="10">
    <location>
        <position position="308"/>
    </location>
</feature>
<dbReference type="Gene3D" id="3.90.700.10">
    <property type="entry name" value="Succinate dehydrogenase/fumarate reductase flavoprotein, catalytic domain"/>
    <property type="match status" value="1"/>
</dbReference>
<evidence type="ECO:0000256" key="4">
    <source>
        <dbReference type="ARBA" id="ARBA00022448"/>
    </source>
</evidence>
<keyword evidence="5" id="KW-0285">Flavoprotein</keyword>
<dbReference type="EMBL" id="LRQT01000046">
    <property type="protein sequence ID" value="KXA63907.1"/>
    <property type="molecule type" value="Genomic_DNA"/>
</dbReference>
<protein>
    <submittedName>
        <fullName evidence="13">Putative succinate dehydrogenase flavoprotein subunit</fullName>
    </submittedName>
</protein>
<comment type="subcellular location">
    <subcellularLocation>
        <location evidence="2">Membrane</location>
        <topology evidence="2">Peripheral membrane protein</topology>
    </subcellularLocation>
</comment>
<sequence>MIRLSKIFIRFLNLDSLRNFLFIGSYEEVIMEQFDVLVVGSGGAGMRAALEVGRRKGLNVALITKIFPTRSATAMAQGGVNACLNNVAAEDTVETHTFDTVKGSDYLGDQDAIEFFCSRCPEGVLEMDHMGAPFSRTQENKIAQRNFGGQSYPRTCYSADKTGHVILHTTYEQCLKEGVHFLQEWYLLDLVKSADGHVGGAVVWNMKEGRVEQIKAKAIILSTGGAGRIFWTRTTNPFLSTGDGMAAAFRAGNGLKDMEMIQFHPTGLGRTGILMSEAVRGEGGYLLNSEGERFMKKYAPNKMELASRDVVAKAIEDEIAAGRGFGSGLNAYVVADLRHLGPEVIIEKLHGIRDLAMCFEHCDPLTQPVPIRPTCHYTMGGIDVVDYKTCACELPGLFASGEASCISIHGANRLGGNSLADGVVFGKVSGAGAADYAETHEQPNVDAELAAAAKAWEAKFTEVTTREGGRPVVEIRDALADAMWNKVGIFRNEDGITEALKEIDQLIEDYKTCYVGDPERTYNMAFVNYCEIGSMLTVAKAIAMGALHRRESRGAHIREDHPKRNDERYLKHSLIKLGADGQYELTERDVVFTKYEPQERKY</sequence>
<evidence type="ECO:0000256" key="9">
    <source>
        <dbReference type="ARBA" id="ARBA00023136"/>
    </source>
</evidence>
<organism evidence="13">
    <name type="scientific">Veillonella atypica</name>
    <dbReference type="NCBI Taxonomy" id="39777"/>
    <lineage>
        <taxon>Bacteria</taxon>
        <taxon>Bacillati</taxon>
        <taxon>Bacillota</taxon>
        <taxon>Negativicutes</taxon>
        <taxon>Veillonellales</taxon>
        <taxon>Veillonellaceae</taxon>
        <taxon>Veillonella</taxon>
    </lineage>
</organism>
<evidence type="ECO:0000313" key="14">
    <source>
        <dbReference type="Proteomes" id="UP000070226"/>
    </source>
</evidence>
<dbReference type="InterPro" id="IPR036188">
    <property type="entry name" value="FAD/NAD-bd_sf"/>
</dbReference>
<accession>A0A133S4C9</accession>
<dbReference type="GO" id="GO:0000104">
    <property type="term" value="F:succinate dehydrogenase activity"/>
    <property type="evidence" value="ECO:0007669"/>
    <property type="project" value="TreeGrafter"/>
</dbReference>
<dbReference type="Pfam" id="PF02910">
    <property type="entry name" value="Succ_DH_flav_C"/>
    <property type="match status" value="1"/>
</dbReference>
<dbReference type="SUPFAM" id="SSF56425">
    <property type="entry name" value="Succinate dehydrogenase/fumarate reductase flavoprotein, catalytic domain"/>
    <property type="match status" value="1"/>
</dbReference>
<dbReference type="InterPro" id="IPR003953">
    <property type="entry name" value="FAD-dep_OxRdtase_2_FAD-bd"/>
</dbReference>
<dbReference type="Gene3D" id="1.20.58.100">
    <property type="entry name" value="Fumarate reductase/succinate dehydrogenase flavoprotein-like, C-terminal domain"/>
    <property type="match status" value="1"/>
</dbReference>
<comment type="similarity">
    <text evidence="3">Belongs to the FAD-dependent oxidoreductase 2 family. FRD/SDH subfamily.</text>
</comment>
<dbReference type="InterPro" id="IPR015939">
    <property type="entry name" value="Fum_Rdtase/Succ_DH_flav-like_C"/>
</dbReference>
<dbReference type="Proteomes" id="UP000070226">
    <property type="component" value="Unassembled WGS sequence"/>
</dbReference>
<comment type="cofactor">
    <cofactor evidence="1">
        <name>FAD</name>
        <dbReference type="ChEBI" id="CHEBI:57692"/>
    </cofactor>
</comment>
<evidence type="ECO:0000256" key="5">
    <source>
        <dbReference type="ARBA" id="ARBA00022630"/>
    </source>
</evidence>
<evidence type="ECO:0000256" key="3">
    <source>
        <dbReference type="ARBA" id="ARBA00008040"/>
    </source>
</evidence>
<evidence type="ECO:0000256" key="6">
    <source>
        <dbReference type="ARBA" id="ARBA00022827"/>
    </source>
</evidence>
<dbReference type="PANTHER" id="PTHR11632:SF51">
    <property type="entry name" value="SUCCINATE DEHYDROGENASE [UBIQUINONE] FLAVOPROTEIN SUBUNIT, MITOCHONDRIAL"/>
    <property type="match status" value="1"/>
</dbReference>
<dbReference type="GO" id="GO:0050660">
    <property type="term" value="F:flavin adenine dinucleotide binding"/>
    <property type="evidence" value="ECO:0007669"/>
    <property type="project" value="InterPro"/>
</dbReference>
<evidence type="ECO:0000256" key="2">
    <source>
        <dbReference type="ARBA" id="ARBA00004170"/>
    </source>
</evidence>
<name>A0A133S4C9_9FIRM</name>
<dbReference type="Gene3D" id="4.10.80.40">
    <property type="entry name" value="succinate dehydrogenase protein domain"/>
    <property type="match status" value="1"/>
</dbReference>
<feature type="domain" description="FAD-dependent oxidoreductase 2 FAD-binding" evidence="11">
    <location>
        <begin position="35"/>
        <end position="419"/>
    </location>
</feature>
<dbReference type="Gene3D" id="3.50.50.60">
    <property type="entry name" value="FAD/NAD(P)-binding domain"/>
    <property type="match status" value="1"/>
</dbReference>
<dbReference type="PATRIC" id="fig|39777.7.peg.1127"/>
<reference evidence="13 14" key="1">
    <citation type="submission" date="2016-01" db="EMBL/GenBank/DDBJ databases">
        <authorList>
            <person name="Oliw E.H."/>
        </authorList>
    </citation>
    <scope>NUCLEOTIDE SEQUENCE [LARGE SCALE GENOMIC DNA]</scope>
    <source>
        <strain evidence="13 14">CMW7756B</strain>
    </source>
</reference>
<dbReference type="InterPro" id="IPR014006">
    <property type="entry name" value="Succ_Dhase_FrdA_Gneg"/>
</dbReference>
<evidence type="ECO:0000256" key="7">
    <source>
        <dbReference type="ARBA" id="ARBA00022982"/>
    </source>
</evidence>
<dbReference type="GO" id="GO:0022900">
    <property type="term" value="P:electron transport chain"/>
    <property type="evidence" value="ECO:0007669"/>
    <property type="project" value="InterPro"/>
</dbReference>
<dbReference type="SUPFAM" id="SSF46977">
    <property type="entry name" value="Succinate dehydrogenase/fumarate reductase flavoprotein C-terminal domain"/>
    <property type="match status" value="1"/>
</dbReference>
<dbReference type="InterPro" id="IPR030664">
    <property type="entry name" value="SdhA/FrdA/AprA"/>
</dbReference>
<keyword evidence="4" id="KW-0813">Transport</keyword>
<keyword evidence="9" id="KW-0472">Membrane</keyword>